<dbReference type="EMBL" id="JABZGR010000040">
    <property type="protein sequence ID" value="MBF0971115.1"/>
    <property type="molecule type" value="Genomic_DNA"/>
</dbReference>
<dbReference type="RefSeq" id="WP_303764684.1">
    <property type="nucleotide sequence ID" value="NZ_JABZGR010000040.1"/>
</dbReference>
<gene>
    <name evidence="2" type="ORF">HXK21_08785</name>
</gene>
<evidence type="ECO:0008006" key="4">
    <source>
        <dbReference type="Google" id="ProtNLM"/>
    </source>
</evidence>
<evidence type="ECO:0000313" key="3">
    <source>
        <dbReference type="Proteomes" id="UP000704068"/>
    </source>
</evidence>
<feature type="signal peptide" evidence="1">
    <location>
        <begin position="1"/>
        <end position="24"/>
    </location>
</feature>
<organism evidence="2 3">
    <name type="scientific">Alloprevotella tannerae</name>
    <dbReference type="NCBI Taxonomy" id="76122"/>
    <lineage>
        <taxon>Bacteria</taxon>
        <taxon>Pseudomonadati</taxon>
        <taxon>Bacteroidota</taxon>
        <taxon>Bacteroidia</taxon>
        <taxon>Bacteroidales</taxon>
        <taxon>Prevotellaceae</taxon>
        <taxon>Alloprevotella</taxon>
    </lineage>
</organism>
<evidence type="ECO:0000313" key="2">
    <source>
        <dbReference type="EMBL" id="MBF0971115.1"/>
    </source>
</evidence>
<dbReference type="AlphaFoldDB" id="A0A929RXH9"/>
<proteinExistence type="predicted"/>
<evidence type="ECO:0000256" key="1">
    <source>
        <dbReference type="SAM" id="SignalP"/>
    </source>
</evidence>
<name>A0A929RXH9_9BACT</name>
<sequence>MKRTTFLCIITCALLLFSGQKATAQEVYKMVMQNAQHAVEMPTSSFAQTQIAQFKITALNYMKQKAFDTMPEVTTNFLNTKAYYLSEFITLFFNELMKTKGLKEDKQKRCIMLFFKAANAHPQFKIVEETTAEDSISTGENLIPFPLNTDWEKAYEGVQEKLKSKSAK</sequence>
<accession>A0A929RXH9</accession>
<comment type="caution">
    <text evidence="2">The sequence shown here is derived from an EMBL/GenBank/DDBJ whole genome shotgun (WGS) entry which is preliminary data.</text>
</comment>
<reference evidence="2" key="1">
    <citation type="submission" date="2020-04" db="EMBL/GenBank/DDBJ databases">
        <title>Deep metagenomics examines the oral microbiome during advanced dental caries in children, revealing novel taxa and co-occurrences with host molecules.</title>
        <authorList>
            <person name="Baker J.L."/>
            <person name="Morton J.T."/>
            <person name="Dinis M."/>
            <person name="Alvarez R."/>
            <person name="Tran N.C."/>
            <person name="Knight R."/>
            <person name="Edlund A."/>
        </authorList>
    </citation>
    <scope>NUCLEOTIDE SEQUENCE</scope>
    <source>
        <strain evidence="2">JCVI_34_bin.1</strain>
    </source>
</reference>
<protein>
    <recommendedName>
        <fullName evidence="4">DUF4476 domain-containing protein</fullName>
    </recommendedName>
</protein>
<keyword evidence="1" id="KW-0732">Signal</keyword>
<feature type="chain" id="PRO_5037382080" description="DUF4476 domain-containing protein" evidence="1">
    <location>
        <begin position="25"/>
        <end position="168"/>
    </location>
</feature>
<dbReference type="Proteomes" id="UP000704068">
    <property type="component" value="Unassembled WGS sequence"/>
</dbReference>